<gene>
    <name evidence="2" type="ORF">AAIA72_05150</name>
</gene>
<dbReference type="InterPro" id="IPR011990">
    <property type="entry name" value="TPR-like_helical_dom_sf"/>
</dbReference>
<proteinExistence type="predicted"/>
<dbReference type="SUPFAM" id="SSF48452">
    <property type="entry name" value="TPR-like"/>
    <property type="match status" value="1"/>
</dbReference>
<feature type="signal peptide" evidence="1">
    <location>
        <begin position="1"/>
        <end position="19"/>
    </location>
</feature>
<dbReference type="KEGG" id="tcd:AAIA72_05150"/>
<keyword evidence="1" id="KW-0732">Signal</keyword>
<dbReference type="Pfam" id="PF13432">
    <property type="entry name" value="TPR_16"/>
    <property type="match status" value="1"/>
</dbReference>
<feature type="chain" id="PRO_5044223877" evidence="1">
    <location>
        <begin position="20"/>
        <end position="294"/>
    </location>
</feature>
<evidence type="ECO:0000256" key="1">
    <source>
        <dbReference type="SAM" id="SignalP"/>
    </source>
</evidence>
<protein>
    <submittedName>
        <fullName evidence="2">Tetratricopeptide repeat protein</fullName>
    </submittedName>
</protein>
<dbReference type="Gene3D" id="1.25.40.10">
    <property type="entry name" value="Tetratricopeptide repeat domain"/>
    <property type="match status" value="2"/>
</dbReference>
<accession>A0AB39UYT0</accession>
<dbReference type="EMBL" id="CP154858">
    <property type="protein sequence ID" value="XDT73360.1"/>
    <property type="molecule type" value="Genomic_DNA"/>
</dbReference>
<evidence type="ECO:0000313" key="2">
    <source>
        <dbReference type="EMBL" id="XDT73360.1"/>
    </source>
</evidence>
<dbReference type="AlphaFoldDB" id="A0AB39UYT0"/>
<sequence>MKFGRLIFLLPLLCGHLLAWPDESGLIVIDDSEKGKTLGQLKPAYVDFGYRKAPHVPMGEIVSRYRKLILGAPDPEVRLKALHRLLNLENLFAAEYPDGFMDDALWQMAVKTYREWLEAHPGDAAEDQYRYQLARALDMLGKASESRAELETLVRRFPRSALATEAWFRIAERLYAEGRYADAEAAYKKVLAAGNPEFDLKARYMMAWTLFKQNRQAPALDLFVSVLAVPEIDKEAMETLRRDIYRISAIIASEQQGARTLQAAIERAGKPGLAPPLYDALVGLYEKKRPGSWP</sequence>
<organism evidence="2">
    <name type="scientific">Thermohahella caldifontis</name>
    <dbReference type="NCBI Taxonomy" id="3142973"/>
    <lineage>
        <taxon>Bacteria</taxon>
        <taxon>Pseudomonadati</taxon>
        <taxon>Pseudomonadota</taxon>
        <taxon>Gammaproteobacteria</taxon>
        <taxon>Oceanospirillales</taxon>
        <taxon>Hahellaceae</taxon>
        <taxon>Thermohahella</taxon>
    </lineage>
</organism>
<dbReference type="RefSeq" id="WP_369602354.1">
    <property type="nucleotide sequence ID" value="NZ_CP154858.1"/>
</dbReference>
<name>A0AB39UYT0_9GAMM</name>
<reference evidence="2" key="1">
    <citation type="submission" date="2024-05" db="EMBL/GenBank/DDBJ databases">
        <title>Genome sequencing of novel strain.</title>
        <authorList>
            <person name="Ganbat D."/>
            <person name="Ganbat S."/>
            <person name="Lee S.-J."/>
        </authorList>
    </citation>
    <scope>NUCLEOTIDE SEQUENCE</scope>
    <source>
        <strain evidence="2">SMD15-11</strain>
    </source>
</reference>